<evidence type="ECO:0000259" key="13">
    <source>
        <dbReference type="PROSITE" id="PS50929"/>
    </source>
</evidence>
<dbReference type="Pfam" id="PF00005">
    <property type="entry name" value="ABC_tran"/>
    <property type="match status" value="2"/>
</dbReference>
<evidence type="ECO:0000256" key="5">
    <source>
        <dbReference type="ARBA" id="ARBA00022737"/>
    </source>
</evidence>
<comment type="similarity">
    <text evidence="2">Belongs to the ABC transporter superfamily. ABCC family. Conjugate transporter (TC 3.A.1.208) subfamily.</text>
</comment>
<dbReference type="HOGENOM" id="CLU_000604_27_0_1"/>
<dbReference type="Pfam" id="PF00664">
    <property type="entry name" value="ABC_membrane"/>
    <property type="match status" value="2"/>
</dbReference>
<feature type="domain" description="ABC transmembrane type-1" evidence="13">
    <location>
        <begin position="578"/>
        <end position="750"/>
    </location>
</feature>
<dbReference type="FunFam" id="3.40.50.300:FF:000450">
    <property type="entry name" value="ABC transporter C family member 2"/>
    <property type="match status" value="1"/>
</dbReference>
<keyword evidence="6" id="KW-0547">Nucleotide-binding</keyword>
<dbReference type="InterPro" id="IPR003593">
    <property type="entry name" value="AAA+_ATPase"/>
</dbReference>
<dbReference type="Proteomes" id="UP000054248">
    <property type="component" value="Unassembled WGS sequence"/>
</dbReference>
<comment type="subcellular location">
    <subcellularLocation>
        <location evidence="1">Vacuole membrane</location>
        <topology evidence="1">Multi-pass membrane protein</topology>
    </subcellularLocation>
</comment>
<dbReference type="InterPro" id="IPR050173">
    <property type="entry name" value="ABC_transporter_C-like"/>
</dbReference>
<evidence type="ECO:0000256" key="7">
    <source>
        <dbReference type="ARBA" id="ARBA00022840"/>
    </source>
</evidence>
<evidence type="ECO:0000313" key="15">
    <source>
        <dbReference type="Proteomes" id="UP000054248"/>
    </source>
</evidence>
<reference evidence="14 15" key="1">
    <citation type="submission" date="2014-04" db="EMBL/GenBank/DDBJ databases">
        <authorList>
            <consortium name="DOE Joint Genome Institute"/>
            <person name="Kuo A."/>
            <person name="Girlanda M."/>
            <person name="Perotto S."/>
            <person name="Kohler A."/>
            <person name="Nagy L.G."/>
            <person name="Floudas D."/>
            <person name="Copeland A."/>
            <person name="Barry K.W."/>
            <person name="Cichocki N."/>
            <person name="Veneault-Fourrey C."/>
            <person name="LaButti K."/>
            <person name="Lindquist E.A."/>
            <person name="Lipzen A."/>
            <person name="Lundell T."/>
            <person name="Morin E."/>
            <person name="Murat C."/>
            <person name="Sun H."/>
            <person name="Tunlid A."/>
            <person name="Henrissat B."/>
            <person name="Grigoriev I.V."/>
            <person name="Hibbett D.S."/>
            <person name="Martin F."/>
            <person name="Nordberg H.P."/>
            <person name="Cantor M.N."/>
            <person name="Hua S.X."/>
        </authorList>
    </citation>
    <scope>NUCLEOTIDE SEQUENCE [LARGE SCALE GENOMIC DNA]</scope>
    <source>
        <strain evidence="14 15">MUT 4182</strain>
    </source>
</reference>
<dbReference type="PROSITE" id="PS50893">
    <property type="entry name" value="ABC_TRANSPORTER_2"/>
    <property type="match status" value="2"/>
</dbReference>
<evidence type="ECO:0000256" key="2">
    <source>
        <dbReference type="ARBA" id="ARBA00009726"/>
    </source>
</evidence>
<dbReference type="SMART" id="SM00382">
    <property type="entry name" value="AAA"/>
    <property type="match status" value="2"/>
</dbReference>
<gene>
    <name evidence="14" type="ORF">M407DRAFT_3597</name>
</gene>
<dbReference type="PROSITE" id="PS00211">
    <property type="entry name" value="ABC_TRANSPORTER_1"/>
    <property type="match status" value="2"/>
</dbReference>
<dbReference type="STRING" id="1051891.A0A0C3MK99"/>
<keyword evidence="7" id="KW-0067">ATP-binding</keyword>
<evidence type="ECO:0000256" key="1">
    <source>
        <dbReference type="ARBA" id="ARBA00004128"/>
    </source>
</evidence>
<dbReference type="InterPro" id="IPR036640">
    <property type="entry name" value="ABC1_TM_sf"/>
</dbReference>
<dbReference type="PANTHER" id="PTHR24223:SF443">
    <property type="entry name" value="MULTIDRUG-RESISTANCE LIKE PROTEIN 1, ISOFORM I"/>
    <property type="match status" value="1"/>
</dbReference>
<keyword evidence="15" id="KW-1185">Reference proteome</keyword>
<keyword evidence="10 11" id="KW-0472">Membrane</keyword>
<dbReference type="InterPro" id="IPR017871">
    <property type="entry name" value="ABC_transporter-like_CS"/>
</dbReference>
<dbReference type="Gene3D" id="3.40.50.300">
    <property type="entry name" value="P-loop containing nucleotide triphosphate hydrolases"/>
    <property type="match status" value="2"/>
</dbReference>
<feature type="domain" description="ABC transmembrane type-1" evidence="13">
    <location>
        <begin position="1"/>
        <end position="199"/>
    </location>
</feature>
<name>A0A0C3MK99_9AGAM</name>
<reference evidence="15" key="2">
    <citation type="submission" date="2015-01" db="EMBL/GenBank/DDBJ databases">
        <title>Evolutionary Origins and Diversification of the Mycorrhizal Mutualists.</title>
        <authorList>
            <consortium name="DOE Joint Genome Institute"/>
            <consortium name="Mycorrhizal Genomics Consortium"/>
            <person name="Kohler A."/>
            <person name="Kuo A."/>
            <person name="Nagy L.G."/>
            <person name="Floudas D."/>
            <person name="Copeland A."/>
            <person name="Barry K.W."/>
            <person name="Cichocki N."/>
            <person name="Veneault-Fourrey C."/>
            <person name="LaButti K."/>
            <person name="Lindquist E.A."/>
            <person name="Lipzen A."/>
            <person name="Lundell T."/>
            <person name="Morin E."/>
            <person name="Murat C."/>
            <person name="Riley R."/>
            <person name="Ohm R."/>
            <person name="Sun H."/>
            <person name="Tunlid A."/>
            <person name="Henrissat B."/>
            <person name="Grigoriev I.V."/>
            <person name="Hibbett D.S."/>
            <person name="Martin F."/>
        </authorList>
    </citation>
    <scope>NUCLEOTIDE SEQUENCE [LARGE SCALE GENOMIC DNA]</scope>
    <source>
        <strain evidence="15">MUT 4182</strain>
    </source>
</reference>
<dbReference type="SUPFAM" id="SSF52540">
    <property type="entry name" value="P-loop containing nucleoside triphosphate hydrolases"/>
    <property type="match status" value="2"/>
</dbReference>
<protein>
    <submittedName>
        <fullName evidence="14">Uncharacterized protein</fullName>
    </submittedName>
</protein>
<dbReference type="GO" id="GO:0005524">
    <property type="term" value="F:ATP binding"/>
    <property type="evidence" value="ECO:0007669"/>
    <property type="project" value="UniProtKB-KW"/>
</dbReference>
<feature type="transmembrane region" description="Helical" evidence="11">
    <location>
        <begin position="66"/>
        <end position="90"/>
    </location>
</feature>
<dbReference type="AlphaFoldDB" id="A0A0C3MK99"/>
<dbReference type="EMBL" id="KN822944">
    <property type="protein sequence ID" value="KIO34137.1"/>
    <property type="molecule type" value="Genomic_DNA"/>
</dbReference>
<keyword evidence="5" id="KW-0677">Repeat</keyword>
<feature type="transmembrane region" description="Helical" evidence="11">
    <location>
        <begin position="96"/>
        <end position="116"/>
    </location>
</feature>
<evidence type="ECO:0000256" key="8">
    <source>
        <dbReference type="ARBA" id="ARBA00022967"/>
    </source>
</evidence>
<keyword evidence="8" id="KW-1278">Translocase</keyword>
<dbReference type="InterPro" id="IPR027417">
    <property type="entry name" value="P-loop_NTPase"/>
</dbReference>
<dbReference type="Gene3D" id="1.20.1560.10">
    <property type="entry name" value="ABC transporter type 1, transmembrane domain"/>
    <property type="match status" value="2"/>
</dbReference>
<dbReference type="InterPro" id="IPR003439">
    <property type="entry name" value="ABC_transporter-like_ATP-bd"/>
</dbReference>
<dbReference type="PANTHER" id="PTHR24223">
    <property type="entry name" value="ATP-BINDING CASSETTE SUB-FAMILY C"/>
    <property type="match status" value="1"/>
</dbReference>
<keyword evidence="3" id="KW-0813">Transport</keyword>
<evidence type="ECO:0000256" key="9">
    <source>
        <dbReference type="ARBA" id="ARBA00022989"/>
    </source>
</evidence>
<dbReference type="InterPro" id="IPR044726">
    <property type="entry name" value="ABCC_6TM_D2"/>
</dbReference>
<feature type="transmembrane region" description="Helical" evidence="11">
    <location>
        <begin position="171"/>
        <end position="197"/>
    </location>
</feature>
<dbReference type="OrthoDB" id="6500128at2759"/>
<dbReference type="PROSITE" id="PS50929">
    <property type="entry name" value="ABC_TM1F"/>
    <property type="match status" value="2"/>
</dbReference>
<evidence type="ECO:0000256" key="3">
    <source>
        <dbReference type="ARBA" id="ARBA00022448"/>
    </source>
</evidence>
<organism evidence="14 15">
    <name type="scientific">Tulasnella calospora MUT 4182</name>
    <dbReference type="NCBI Taxonomy" id="1051891"/>
    <lineage>
        <taxon>Eukaryota</taxon>
        <taxon>Fungi</taxon>
        <taxon>Dikarya</taxon>
        <taxon>Basidiomycota</taxon>
        <taxon>Agaricomycotina</taxon>
        <taxon>Agaricomycetes</taxon>
        <taxon>Cantharellales</taxon>
        <taxon>Tulasnellaceae</taxon>
        <taxon>Tulasnella</taxon>
    </lineage>
</organism>
<feature type="transmembrane region" description="Helical" evidence="11">
    <location>
        <begin position="724"/>
        <end position="742"/>
    </location>
</feature>
<dbReference type="GO" id="GO:0000329">
    <property type="term" value="C:fungal-type vacuole membrane"/>
    <property type="evidence" value="ECO:0007669"/>
    <property type="project" value="UniProtKB-ARBA"/>
</dbReference>
<feature type="domain" description="ABC transporter" evidence="12">
    <location>
        <begin position="683"/>
        <end position="931"/>
    </location>
</feature>
<evidence type="ECO:0000256" key="11">
    <source>
        <dbReference type="SAM" id="Phobius"/>
    </source>
</evidence>
<proteinExistence type="inferred from homology"/>
<sequence length="948" mass="104261">MFVAALAQTAILHQYFYICFLTGMRIRAGLVTTIYKKALVLSNDAQGSRGDIVNLMSVDATRMQDLTTYGLIFISGPFQIILAFVSLYQLLGWPSFVGVAIMIVAIPAQGAAAQWLKRLQVKQMKIRDQRTKLMSELLSNIKSIKLYSWENAFIGMVTSVRNAELRTLRRIAIISALNTVAWGSIPLLVSLATFAVAAYAGPFAMIVSSIVQATVSVNRLADFLGSSELQPDAVKVEEVSLAPGDVVVQISNGDFRWAAKSVEPTLQDIDLTVRKGELVGILGRVGSGKTSLLSAITGEMTKVDGKVELHGSVAYCAQNPWILSSSLRDNITFFRKFDQTFYDLVLDACALRQDIALLKDGDQTEVGEKGITLSGGQRARVALARAVYARADLYLLDDVLAAVDAHVARHIFAPDNVIGPNGLLASKARIHVTNGVAYASQHDSLVFLRRGIILESGSYSEIRMKPETELYKLITGAKSLSADQSRSDSGTATPVNSEGVLIDEDEPTALKKTVNEQLKRRKSQRPPSFVSPETQKVLAGQSLGNAHKTMQKELSEQGEVKWEVYRQYMNAASAWGFAAYLLCILGQQVARVASTWVLKNWGENNLSQHPRPPGYFLAWYGGWVAGSAVISAASGILLWMTMALRSSKKLHERVRDRRSSRLGFLRAPLQFFETTPQGRILNLFSRDMYTVDEVLVRVWSAFFSCIATVGGIFIVIIMSFPSSVIVILPLAYLYQVIMRYYLATSREIKRLDAVSKLDFMIPILIFGLVRSAISIIPQEPQLFEGTIRQNVDPTESADDQQIWTALEHSHLKEYVLSLEGGLDAVVREGGTSLSAGQRQLLCFARALLRKSKILILDEATSAVDLQTDAAIQDIIRGSHFEGVTLLVIAHRLNTIMHSDRILVLDCGMVAEFDSPAKLMADPTTRFSSLAHEAGVLAPLSKEEQEQSA</sequence>
<dbReference type="CDD" id="cd18580">
    <property type="entry name" value="ABC_6TM_ABCC_D2"/>
    <property type="match status" value="1"/>
</dbReference>
<dbReference type="CDD" id="cd03250">
    <property type="entry name" value="ABCC_MRP_domain1"/>
    <property type="match status" value="1"/>
</dbReference>
<evidence type="ECO:0000259" key="12">
    <source>
        <dbReference type="PROSITE" id="PS50893"/>
    </source>
</evidence>
<evidence type="ECO:0000313" key="14">
    <source>
        <dbReference type="EMBL" id="KIO34137.1"/>
    </source>
</evidence>
<keyword evidence="4 11" id="KW-0812">Transmembrane</keyword>
<dbReference type="CDD" id="cd18595">
    <property type="entry name" value="ABC_6TM_MRP1_2_3_6_D1_like"/>
    <property type="match status" value="1"/>
</dbReference>
<feature type="transmembrane region" description="Helical" evidence="11">
    <location>
        <begin position="617"/>
        <end position="640"/>
    </location>
</feature>
<dbReference type="InterPro" id="IPR011527">
    <property type="entry name" value="ABC1_TM_dom"/>
</dbReference>
<evidence type="ECO:0000256" key="10">
    <source>
        <dbReference type="ARBA" id="ARBA00023136"/>
    </source>
</evidence>
<accession>A0A0C3MK99</accession>
<dbReference type="GO" id="GO:0140359">
    <property type="term" value="F:ABC-type transporter activity"/>
    <property type="evidence" value="ECO:0007669"/>
    <property type="project" value="InterPro"/>
</dbReference>
<evidence type="ECO:0000256" key="6">
    <source>
        <dbReference type="ARBA" id="ARBA00022741"/>
    </source>
</evidence>
<dbReference type="FunFam" id="3.40.50.300:FF:000163">
    <property type="entry name" value="Multidrug resistance-associated protein member 4"/>
    <property type="match status" value="1"/>
</dbReference>
<feature type="transmembrane region" description="Helical" evidence="11">
    <location>
        <begin position="694"/>
        <end position="718"/>
    </location>
</feature>
<dbReference type="SUPFAM" id="SSF90123">
    <property type="entry name" value="ABC transporter transmembrane region"/>
    <property type="match status" value="2"/>
</dbReference>
<keyword evidence="9 11" id="KW-1133">Transmembrane helix</keyword>
<dbReference type="GO" id="GO:0016887">
    <property type="term" value="F:ATP hydrolysis activity"/>
    <property type="evidence" value="ECO:0007669"/>
    <property type="project" value="InterPro"/>
</dbReference>
<feature type="domain" description="ABC transporter" evidence="12">
    <location>
        <begin position="248"/>
        <end position="475"/>
    </location>
</feature>
<evidence type="ECO:0000256" key="4">
    <source>
        <dbReference type="ARBA" id="ARBA00022692"/>
    </source>
</evidence>